<name>A0A318T1P2_9RHOB</name>
<dbReference type="Gene3D" id="3.30.1330.40">
    <property type="entry name" value="RutC-like"/>
    <property type="match status" value="1"/>
</dbReference>
<gene>
    <name evidence="2" type="ORF">DFP88_101571</name>
</gene>
<dbReference type="PANTHER" id="PTHR11803:SF58">
    <property type="entry name" value="PROTEIN HMF1-RELATED"/>
    <property type="match status" value="1"/>
</dbReference>
<dbReference type="InterPro" id="IPR035959">
    <property type="entry name" value="RutC-like_sf"/>
</dbReference>
<dbReference type="InterPro" id="IPR006175">
    <property type="entry name" value="YjgF/YER057c/UK114"/>
</dbReference>
<dbReference type="PANTHER" id="PTHR11803">
    <property type="entry name" value="2-IMINOBUTANOATE/2-IMINOPROPANOATE DEAMINASE RIDA"/>
    <property type="match status" value="1"/>
</dbReference>
<keyword evidence="3" id="KW-1185">Reference proteome</keyword>
<dbReference type="GO" id="GO:0005829">
    <property type="term" value="C:cytosol"/>
    <property type="evidence" value="ECO:0007669"/>
    <property type="project" value="TreeGrafter"/>
</dbReference>
<proteinExistence type="inferred from homology"/>
<dbReference type="RefSeq" id="WP_110812908.1">
    <property type="nucleotide sequence ID" value="NZ_QJTE01000001.1"/>
</dbReference>
<dbReference type="CDD" id="cd00448">
    <property type="entry name" value="YjgF_YER057c_UK114_family"/>
    <property type="match status" value="1"/>
</dbReference>
<comment type="caution">
    <text evidence="2">The sequence shown here is derived from an EMBL/GenBank/DDBJ whole genome shotgun (WGS) entry which is preliminary data.</text>
</comment>
<evidence type="ECO:0000313" key="2">
    <source>
        <dbReference type="EMBL" id="PYE85897.1"/>
    </source>
</evidence>
<accession>A0A318T1P2</accession>
<dbReference type="OrthoDB" id="5520786at2"/>
<sequence length="140" mass="14707">MTITPATDPVRGLNPPTLPDAGAVGYSQITTVEPGRLAFVSGQVAWGSGGERPPEGLEAQTRQVVSNLRAALEAVGAAPKDIAMLRCYMTDLRPETQDMVMPCLAELLQGAQPSLTGIGVAALATPDLQIEIEMVLRLPD</sequence>
<dbReference type="Proteomes" id="UP000248311">
    <property type="component" value="Unassembled WGS sequence"/>
</dbReference>
<reference evidence="2 3" key="1">
    <citation type="submission" date="2018-06" db="EMBL/GenBank/DDBJ databases">
        <title>Genomic Encyclopedia of Type Strains, Phase III (KMG-III): the genomes of soil and plant-associated and newly described type strains.</title>
        <authorList>
            <person name="Whitman W."/>
        </authorList>
    </citation>
    <scope>NUCLEOTIDE SEQUENCE [LARGE SCALE GENOMIC DNA]</scope>
    <source>
        <strain evidence="2 3">CECT 9025</strain>
    </source>
</reference>
<dbReference type="SUPFAM" id="SSF55298">
    <property type="entry name" value="YjgF-like"/>
    <property type="match status" value="1"/>
</dbReference>
<dbReference type="Pfam" id="PF01042">
    <property type="entry name" value="Ribonuc_L-PSP"/>
    <property type="match status" value="1"/>
</dbReference>
<comment type="similarity">
    <text evidence="1">Belongs to the RutC family.</text>
</comment>
<dbReference type="EMBL" id="QJTE01000001">
    <property type="protein sequence ID" value="PYE85897.1"/>
    <property type="molecule type" value="Genomic_DNA"/>
</dbReference>
<organism evidence="2 3">
    <name type="scientific">Pseudoroseicyclus aestuarii</name>
    <dbReference type="NCBI Taxonomy" id="1795041"/>
    <lineage>
        <taxon>Bacteria</taxon>
        <taxon>Pseudomonadati</taxon>
        <taxon>Pseudomonadota</taxon>
        <taxon>Alphaproteobacteria</taxon>
        <taxon>Rhodobacterales</taxon>
        <taxon>Paracoccaceae</taxon>
        <taxon>Pseudoroseicyclus</taxon>
    </lineage>
</organism>
<protein>
    <submittedName>
        <fullName evidence="2">Enamine deaminase RidA (YjgF/YER057c/UK114 family)</fullName>
    </submittedName>
</protein>
<dbReference type="AlphaFoldDB" id="A0A318T1P2"/>
<dbReference type="GO" id="GO:0019239">
    <property type="term" value="F:deaminase activity"/>
    <property type="evidence" value="ECO:0007669"/>
    <property type="project" value="TreeGrafter"/>
</dbReference>
<evidence type="ECO:0000256" key="1">
    <source>
        <dbReference type="ARBA" id="ARBA00010552"/>
    </source>
</evidence>
<evidence type="ECO:0000313" key="3">
    <source>
        <dbReference type="Proteomes" id="UP000248311"/>
    </source>
</evidence>